<keyword evidence="1" id="KW-0732">Signal</keyword>
<dbReference type="EMBL" id="POTY01000021">
    <property type="protein sequence ID" value="PZG22187.1"/>
    <property type="molecule type" value="Genomic_DNA"/>
</dbReference>
<dbReference type="InterPro" id="IPR036415">
    <property type="entry name" value="Lamin_tail_dom_sf"/>
</dbReference>
<dbReference type="SUPFAM" id="SSF74853">
    <property type="entry name" value="Lamin A/C globular tail domain"/>
    <property type="match status" value="1"/>
</dbReference>
<dbReference type="OrthoDB" id="3828227at2"/>
<accession>A0A2W2FK89</accession>
<dbReference type="Proteomes" id="UP000248924">
    <property type="component" value="Unassembled WGS sequence"/>
</dbReference>
<comment type="caution">
    <text evidence="3">The sequence shown here is derived from an EMBL/GenBank/DDBJ whole genome shotgun (WGS) entry which is preliminary data.</text>
</comment>
<feature type="domain" description="LTD" evidence="2">
    <location>
        <begin position="18"/>
        <end position="151"/>
    </location>
</feature>
<dbReference type="PROSITE" id="PS51841">
    <property type="entry name" value="LTD"/>
    <property type="match status" value="1"/>
</dbReference>
<reference evidence="3 4" key="1">
    <citation type="submission" date="2018-01" db="EMBL/GenBank/DDBJ databases">
        <title>Draft genome sequence of Jishengella sp. NA12.</title>
        <authorList>
            <person name="Sahin N."/>
            <person name="Ay H."/>
            <person name="Saygin H."/>
        </authorList>
    </citation>
    <scope>NUCLEOTIDE SEQUENCE [LARGE SCALE GENOMIC DNA]</scope>
    <source>
        <strain evidence="3 4">NA12</strain>
    </source>
</reference>
<keyword evidence="4" id="KW-1185">Reference proteome</keyword>
<protein>
    <recommendedName>
        <fullName evidence="2">LTD domain-containing protein</fullName>
    </recommendedName>
</protein>
<dbReference type="Gene3D" id="2.60.40.1260">
    <property type="entry name" value="Lamin Tail domain"/>
    <property type="match status" value="1"/>
</dbReference>
<dbReference type="RefSeq" id="WP_111212731.1">
    <property type="nucleotide sequence ID" value="NZ_POTY01000021.1"/>
</dbReference>
<organism evidence="3 4">
    <name type="scientific">Micromonospora craterilacus</name>
    <dbReference type="NCBI Taxonomy" id="1655439"/>
    <lineage>
        <taxon>Bacteria</taxon>
        <taxon>Bacillati</taxon>
        <taxon>Actinomycetota</taxon>
        <taxon>Actinomycetes</taxon>
        <taxon>Micromonosporales</taxon>
        <taxon>Micromonosporaceae</taxon>
        <taxon>Micromonospora</taxon>
    </lineage>
</organism>
<name>A0A2W2FK89_9ACTN</name>
<dbReference type="Pfam" id="PF00932">
    <property type="entry name" value="LTD"/>
    <property type="match status" value="1"/>
</dbReference>
<evidence type="ECO:0000259" key="2">
    <source>
        <dbReference type="PROSITE" id="PS51841"/>
    </source>
</evidence>
<gene>
    <name evidence="3" type="ORF">C1I95_05835</name>
</gene>
<feature type="signal peptide" evidence="1">
    <location>
        <begin position="1"/>
        <end position="28"/>
    </location>
</feature>
<feature type="chain" id="PRO_5015870269" description="LTD domain-containing protein" evidence="1">
    <location>
        <begin position="29"/>
        <end position="152"/>
    </location>
</feature>
<evidence type="ECO:0000313" key="3">
    <source>
        <dbReference type="EMBL" id="PZG22187.1"/>
    </source>
</evidence>
<dbReference type="AlphaFoldDB" id="A0A2W2FK89"/>
<proteinExistence type="predicted"/>
<sequence length="152" mass="16602">MTRRLLGLVAALAVAVSGSLAVAAPAHAATPAIEITKVYYDSPGVDNRSNKSLNAEWVRLTNRRSTTINLKNWTLRDKANHVYKFSGDFKLAKGKSVVIHTGKGTNTAGHRYWGSGNYIWNNTGDIAYLRNASGKLIDSCKWTKKGNGYTNC</sequence>
<evidence type="ECO:0000256" key="1">
    <source>
        <dbReference type="SAM" id="SignalP"/>
    </source>
</evidence>
<evidence type="ECO:0000313" key="4">
    <source>
        <dbReference type="Proteomes" id="UP000248924"/>
    </source>
</evidence>
<dbReference type="InterPro" id="IPR001322">
    <property type="entry name" value="Lamin_tail_dom"/>
</dbReference>